<evidence type="ECO:0000313" key="2">
    <source>
        <dbReference type="EMBL" id="MFC3714423.1"/>
    </source>
</evidence>
<dbReference type="Proteomes" id="UP001595615">
    <property type="component" value="Unassembled WGS sequence"/>
</dbReference>
<evidence type="ECO:0000259" key="1">
    <source>
        <dbReference type="Pfam" id="PF12680"/>
    </source>
</evidence>
<comment type="caution">
    <text evidence="2">The sequence shown here is derived from an EMBL/GenBank/DDBJ whole genome shotgun (WGS) entry which is preliminary data.</text>
</comment>
<organism evidence="2 3">
    <name type="scientific">Sphingoaurantiacus capsulatus</name>
    <dbReference type="NCBI Taxonomy" id="1771310"/>
    <lineage>
        <taxon>Bacteria</taxon>
        <taxon>Pseudomonadati</taxon>
        <taxon>Pseudomonadota</taxon>
        <taxon>Alphaproteobacteria</taxon>
        <taxon>Sphingomonadales</taxon>
        <taxon>Sphingosinicellaceae</taxon>
        <taxon>Sphingoaurantiacus</taxon>
    </lineage>
</organism>
<dbReference type="Pfam" id="PF12680">
    <property type="entry name" value="SnoaL_2"/>
    <property type="match status" value="1"/>
</dbReference>
<reference evidence="3" key="1">
    <citation type="journal article" date="2019" name="Int. J. Syst. Evol. Microbiol.">
        <title>The Global Catalogue of Microorganisms (GCM) 10K type strain sequencing project: providing services to taxonomists for standard genome sequencing and annotation.</title>
        <authorList>
            <consortium name="The Broad Institute Genomics Platform"/>
            <consortium name="The Broad Institute Genome Sequencing Center for Infectious Disease"/>
            <person name="Wu L."/>
            <person name="Ma J."/>
        </authorList>
    </citation>
    <scope>NUCLEOTIDE SEQUENCE [LARGE SCALE GENOMIC DNA]</scope>
    <source>
        <strain evidence="3">KCTC 42644</strain>
    </source>
</reference>
<protein>
    <submittedName>
        <fullName evidence="2">Nuclear transport factor 2 family protein</fullName>
    </submittedName>
</protein>
<evidence type="ECO:0000313" key="3">
    <source>
        <dbReference type="Proteomes" id="UP001595615"/>
    </source>
</evidence>
<dbReference type="Gene3D" id="3.10.450.50">
    <property type="match status" value="1"/>
</dbReference>
<keyword evidence="3" id="KW-1185">Reference proteome</keyword>
<sequence length="131" mass="14733">MKRDYLDRWFAYAKSHDLAELNAMLADDCVFRSPVVHTPQVGKAITYAYLSAAFVVLGSDKFRYTREFTSDTGAVLEFETEIDGIGINGVDIIEWNDAGLINDFKVMVRPLKAINLLHAMMGAQLEKQKKA</sequence>
<feature type="domain" description="SnoaL-like" evidence="1">
    <location>
        <begin position="7"/>
        <end position="101"/>
    </location>
</feature>
<dbReference type="SUPFAM" id="SSF54427">
    <property type="entry name" value="NTF2-like"/>
    <property type="match status" value="1"/>
</dbReference>
<gene>
    <name evidence="2" type="ORF">ACFOMD_17780</name>
</gene>
<dbReference type="InterPro" id="IPR037401">
    <property type="entry name" value="SnoaL-like"/>
</dbReference>
<dbReference type="InterPro" id="IPR032710">
    <property type="entry name" value="NTF2-like_dom_sf"/>
</dbReference>
<proteinExistence type="predicted"/>
<accession>A0ABV7XFB7</accession>
<name>A0ABV7XFB7_9SPHN</name>
<dbReference type="RefSeq" id="WP_380863984.1">
    <property type="nucleotide sequence ID" value="NZ_JBHRXV010000015.1"/>
</dbReference>
<dbReference type="EMBL" id="JBHRXV010000015">
    <property type="protein sequence ID" value="MFC3714423.1"/>
    <property type="molecule type" value="Genomic_DNA"/>
</dbReference>